<dbReference type="Proteomes" id="UP001595444">
    <property type="component" value="Unassembled WGS sequence"/>
</dbReference>
<dbReference type="SMART" id="SM00345">
    <property type="entry name" value="HTH_GNTR"/>
    <property type="match status" value="1"/>
</dbReference>
<keyword evidence="6" id="KW-1185">Reference proteome</keyword>
<protein>
    <submittedName>
        <fullName evidence="5">GntR family transcriptional regulator</fullName>
    </submittedName>
</protein>
<evidence type="ECO:0000256" key="1">
    <source>
        <dbReference type="ARBA" id="ARBA00023015"/>
    </source>
</evidence>
<dbReference type="CDD" id="cd07377">
    <property type="entry name" value="WHTH_GntR"/>
    <property type="match status" value="1"/>
</dbReference>
<keyword evidence="1" id="KW-0805">Transcription regulation</keyword>
<keyword evidence="3" id="KW-0804">Transcription</keyword>
<evidence type="ECO:0000259" key="4">
    <source>
        <dbReference type="PROSITE" id="PS50949"/>
    </source>
</evidence>
<keyword evidence="2" id="KW-0238">DNA-binding</keyword>
<comment type="caution">
    <text evidence="5">The sequence shown here is derived from an EMBL/GenBank/DDBJ whole genome shotgun (WGS) entry which is preliminary data.</text>
</comment>
<dbReference type="Gene3D" id="1.20.120.530">
    <property type="entry name" value="GntR ligand-binding domain-like"/>
    <property type="match status" value="1"/>
</dbReference>
<dbReference type="SUPFAM" id="SSF48008">
    <property type="entry name" value="GntR ligand-binding domain-like"/>
    <property type="match status" value="1"/>
</dbReference>
<dbReference type="InterPro" id="IPR008920">
    <property type="entry name" value="TF_FadR/GntR_C"/>
</dbReference>
<evidence type="ECO:0000256" key="3">
    <source>
        <dbReference type="ARBA" id="ARBA00023163"/>
    </source>
</evidence>
<dbReference type="InterPro" id="IPR036388">
    <property type="entry name" value="WH-like_DNA-bd_sf"/>
</dbReference>
<evidence type="ECO:0000313" key="6">
    <source>
        <dbReference type="Proteomes" id="UP001595444"/>
    </source>
</evidence>
<dbReference type="Pfam" id="PF00392">
    <property type="entry name" value="GntR"/>
    <property type="match status" value="1"/>
</dbReference>
<dbReference type="InterPro" id="IPR000524">
    <property type="entry name" value="Tscrpt_reg_HTH_GntR"/>
</dbReference>
<dbReference type="Pfam" id="PF07729">
    <property type="entry name" value="FCD"/>
    <property type="match status" value="1"/>
</dbReference>
<accession>A0ABV7D3L7</accession>
<dbReference type="InterPro" id="IPR036390">
    <property type="entry name" value="WH_DNA-bd_sf"/>
</dbReference>
<dbReference type="Gene3D" id="1.10.10.10">
    <property type="entry name" value="Winged helix-like DNA-binding domain superfamily/Winged helix DNA-binding domain"/>
    <property type="match status" value="1"/>
</dbReference>
<dbReference type="InterPro" id="IPR011711">
    <property type="entry name" value="GntR_C"/>
</dbReference>
<sequence>MVGLVANTSASSAYNSIREGIITGQYPPGARLHVHDLSKKLQIGPSPIREALNRLVSEGFVSQQDQRGFRVASLDLDDLDDLFDARCWANEAALRASIQRGNQDWEENLVLMLHRLRRAPRLIEVESGLRGAEWEKAHDEFHNALIGACGSSWMQNFCQRMSDAAARYRAVSRAVVVGQRGDEEEHIAIFEAAIARNEDKAVELLTNHLRCTRDLVVKSWKQ</sequence>
<dbReference type="PANTHER" id="PTHR43537">
    <property type="entry name" value="TRANSCRIPTIONAL REGULATOR, GNTR FAMILY"/>
    <property type="match status" value="1"/>
</dbReference>
<name>A0ABV7D3L7_9PROT</name>
<dbReference type="RefSeq" id="WP_194214371.1">
    <property type="nucleotide sequence ID" value="NZ_CP061205.1"/>
</dbReference>
<dbReference type="PANTHER" id="PTHR43537:SF20">
    <property type="entry name" value="HTH-TYPE TRANSCRIPTIONAL REPRESSOR GLAR"/>
    <property type="match status" value="1"/>
</dbReference>
<dbReference type="PROSITE" id="PS50949">
    <property type="entry name" value="HTH_GNTR"/>
    <property type="match status" value="1"/>
</dbReference>
<organism evidence="5 6">
    <name type="scientific">Kordiimonas pumila</name>
    <dbReference type="NCBI Taxonomy" id="2161677"/>
    <lineage>
        <taxon>Bacteria</taxon>
        <taxon>Pseudomonadati</taxon>
        <taxon>Pseudomonadota</taxon>
        <taxon>Alphaproteobacteria</taxon>
        <taxon>Kordiimonadales</taxon>
        <taxon>Kordiimonadaceae</taxon>
        <taxon>Kordiimonas</taxon>
    </lineage>
</organism>
<reference evidence="6" key="1">
    <citation type="journal article" date="2019" name="Int. J. Syst. Evol. Microbiol.">
        <title>The Global Catalogue of Microorganisms (GCM) 10K type strain sequencing project: providing services to taxonomists for standard genome sequencing and annotation.</title>
        <authorList>
            <consortium name="The Broad Institute Genomics Platform"/>
            <consortium name="The Broad Institute Genome Sequencing Center for Infectious Disease"/>
            <person name="Wu L."/>
            <person name="Ma J."/>
        </authorList>
    </citation>
    <scope>NUCLEOTIDE SEQUENCE [LARGE SCALE GENOMIC DNA]</scope>
    <source>
        <strain evidence="6">KCTC 62164</strain>
    </source>
</reference>
<proteinExistence type="predicted"/>
<dbReference type="EMBL" id="JBHRSL010000003">
    <property type="protein sequence ID" value="MFC3051416.1"/>
    <property type="molecule type" value="Genomic_DNA"/>
</dbReference>
<dbReference type="SUPFAM" id="SSF46785">
    <property type="entry name" value="Winged helix' DNA-binding domain"/>
    <property type="match status" value="1"/>
</dbReference>
<evidence type="ECO:0000256" key="2">
    <source>
        <dbReference type="ARBA" id="ARBA00023125"/>
    </source>
</evidence>
<dbReference type="SMART" id="SM00895">
    <property type="entry name" value="FCD"/>
    <property type="match status" value="1"/>
</dbReference>
<gene>
    <name evidence="5" type="ORF">ACFOKA_05820</name>
</gene>
<feature type="domain" description="HTH gntR-type" evidence="4">
    <location>
        <begin position="7"/>
        <end position="74"/>
    </location>
</feature>
<evidence type="ECO:0000313" key="5">
    <source>
        <dbReference type="EMBL" id="MFC3051416.1"/>
    </source>
</evidence>